<protein>
    <submittedName>
        <fullName evidence="2">Uncharacterized protein</fullName>
    </submittedName>
</protein>
<proteinExistence type="predicted"/>
<dbReference type="EMBL" id="CP147711">
    <property type="protein sequence ID" value="WXC80023.1"/>
    <property type="molecule type" value="Genomic_DNA"/>
</dbReference>
<keyword evidence="4" id="KW-1185">Reference proteome</keyword>
<dbReference type="AlphaFoldDB" id="A0A974A748"/>
<dbReference type="EMBL" id="JAAOLE020000001">
    <property type="protein sequence ID" value="NVI50159.1"/>
    <property type="molecule type" value="Genomic_DNA"/>
</dbReference>
<evidence type="ECO:0000313" key="3">
    <source>
        <dbReference type="EMBL" id="WXC80023.1"/>
    </source>
</evidence>
<keyword evidence="1" id="KW-0732">Signal</keyword>
<feature type="signal peptide" evidence="1">
    <location>
        <begin position="1"/>
        <end position="17"/>
    </location>
</feature>
<feature type="chain" id="PRO_5037731534" evidence="1">
    <location>
        <begin position="18"/>
        <end position="126"/>
    </location>
</feature>
<reference evidence="3" key="2">
    <citation type="journal article" date="2021" name="Int. J. Syst. Evol. Microbiol.">
        <title>Bradyrhizobium septentrionale sp. nov. (sv. septentrionale) and Bradyrhizobium quebecense sp. nov. (sv. septentrionale) associated with legumes native to Canada possess rearranged symbiosis genes and numerous insertion sequences.</title>
        <authorList>
            <person name="Bromfield E.S.P."/>
            <person name="Cloutier S."/>
        </authorList>
    </citation>
    <scope>NUCLEOTIDE SEQUENCE</scope>
    <source>
        <strain evidence="3">5S5</strain>
    </source>
</reference>
<dbReference type="Proteomes" id="UP001432046">
    <property type="component" value="Chromosome"/>
</dbReference>
<reference evidence="3" key="3">
    <citation type="submission" date="2024-03" db="EMBL/GenBank/DDBJ databases">
        <authorList>
            <person name="Bromfield E.S.P."/>
            <person name="Cloutier S."/>
        </authorList>
    </citation>
    <scope>NUCLEOTIDE SEQUENCE</scope>
    <source>
        <strain evidence="3">5S5</strain>
    </source>
</reference>
<reference evidence="2" key="1">
    <citation type="submission" date="2020-06" db="EMBL/GenBank/DDBJ databases">
        <title>Whole Genome Sequence of Bradyrhizobium sp. Strain 1S1.</title>
        <authorList>
            <person name="Bromfield E.S.P."/>
            <person name="Cloutier S."/>
        </authorList>
    </citation>
    <scope>NUCLEOTIDE SEQUENCE [LARGE SCALE GENOMIC DNA]</scope>
    <source>
        <strain evidence="2">1S1</strain>
    </source>
</reference>
<evidence type="ECO:0000313" key="4">
    <source>
        <dbReference type="Proteomes" id="UP001432046"/>
    </source>
</evidence>
<dbReference type="RefSeq" id="WP_175612323.1">
    <property type="nucleotide sequence ID" value="NZ_CP088285.1"/>
</dbReference>
<gene>
    <name evidence="2" type="ORF">HAP48_046435</name>
    <name evidence="3" type="ORF">WDK88_44055</name>
</gene>
<evidence type="ECO:0000256" key="1">
    <source>
        <dbReference type="SAM" id="SignalP"/>
    </source>
</evidence>
<accession>A0A974A748</accession>
<name>A0A974A748_9BRAD</name>
<evidence type="ECO:0000313" key="2">
    <source>
        <dbReference type="EMBL" id="NVI50159.1"/>
    </source>
</evidence>
<sequence length="126" mass="13617">MASLAAIMSISATPALAAVCMDKSMTQDEIVDTINAQRSCDGAMKVFRVCEFGASGDVLLGAAVEKKCEADFLPGLGASQKKVYASRLKRCDAKYQNESGTMYRSFTAFCRAEVAQRYSHKALNAR</sequence>
<organism evidence="2">
    <name type="scientific">Bradyrhizobium septentrionale</name>
    <dbReference type="NCBI Taxonomy" id="1404411"/>
    <lineage>
        <taxon>Bacteria</taxon>
        <taxon>Pseudomonadati</taxon>
        <taxon>Pseudomonadota</taxon>
        <taxon>Alphaproteobacteria</taxon>
        <taxon>Hyphomicrobiales</taxon>
        <taxon>Nitrobacteraceae</taxon>
        <taxon>Bradyrhizobium</taxon>
    </lineage>
</organism>